<feature type="repeat" description="TPR" evidence="3">
    <location>
        <begin position="323"/>
        <end position="356"/>
    </location>
</feature>
<dbReference type="SMART" id="SM00028">
    <property type="entry name" value="TPR"/>
    <property type="match status" value="7"/>
</dbReference>
<dbReference type="SUPFAM" id="SSF48452">
    <property type="entry name" value="TPR-like"/>
    <property type="match status" value="2"/>
</dbReference>
<accession>A0A2V1IJJ1</accession>
<keyword evidence="4" id="KW-0732">Signal</keyword>
<dbReference type="Pfam" id="PF13432">
    <property type="entry name" value="TPR_16"/>
    <property type="match status" value="1"/>
</dbReference>
<evidence type="ECO:0000313" key="6">
    <source>
        <dbReference type="Proteomes" id="UP000244905"/>
    </source>
</evidence>
<dbReference type="Pfam" id="PF14559">
    <property type="entry name" value="TPR_19"/>
    <property type="match status" value="1"/>
</dbReference>
<sequence length="582" mass="66119">MKKLPLLILAILALGALSAIAAGRQRQAGSETEDTRKADYIYLEALRAKSQSNHDAAFALLQRAHELNPADREIGVELSTYLLSLSQTDSALLTSSMALLRDYCEANPTDIYYGGRYAMLNEQLLNRDEALRTWKRLHTLYPDRLEVTYRYAGALAQGGTQADRDKAIAVYDSVEIAEGKSIPLSSKKIQLYYSLQDTASILAEADRLRNSAPRNVDFQVFSGDIYSMFGLNDQAKQFYDSACILDPSSGLAYYSRAQFYHTLGDSAAFNREVFQALEQKNLDVETKLVILRSYIQEMFNDSANFPRIGQLFDVLIDQHPHEHDIHDLYSRYLIVTKDYSKAAEQTERALDLDPADSEGWEMLTSLYLQVDRLDDARQAIKRSLRYYPDNSRQYLVLGSIYDQEGQRDKAAAEYRHALSLTDSTDVSQLSRIYGAMGDNLYASEQADSAFVYYQKSLLYDPDNTLALNNCAYYLACEGRDLDRALEMIEKAVGAEPENATSMDTYAWVLFKRKDYAKAREIIDRTLSLTDERSEEILEHAGDIYFMDGDPDGALRFWKEALELAPDNQLLAKKVKHKTYFFK</sequence>
<dbReference type="InterPro" id="IPR019734">
    <property type="entry name" value="TPR_rpt"/>
</dbReference>
<evidence type="ECO:0000256" key="2">
    <source>
        <dbReference type="ARBA" id="ARBA00022803"/>
    </source>
</evidence>
<dbReference type="PANTHER" id="PTHR45586">
    <property type="entry name" value="TPR REPEAT-CONTAINING PROTEIN PA4667"/>
    <property type="match status" value="1"/>
</dbReference>
<feature type="repeat" description="TPR" evidence="3">
    <location>
        <begin position="357"/>
        <end position="390"/>
    </location>
</feature>
<dbReference type="Gene3D" id="1.25.40.10">
    <property type="entry name" value="Tetratricopeptide repeat domain"/>
    <property type="match status" value="5"/>
</dbReference>
<dbReference type="InterPro" id="IPR013105">
    <property type="entry name" value="TPR_2"/>
</dbReference>
<keyword evidence="2 3" id="KW-0802">TPR repeat</keyword>
<reference evidence="6" key="1">
    <citation type="submission" date="2018-02" db="EMBL/GenBank/DDBJ databases">
        <authorList>
            <person name="Clavel T."/>
            <person name="Strowig T."/>
        </authorList>
    </citation>
    <scope>NUCLEOTIDE SEQUENCE [LARGE SCALE GENOMIC DNA]</scope>
    <source>
        <strain evidence="6">DSM 103720</strain>
    </source>
</reference>
<gene>
    <name evidence="5" type="ORF">C5O23_10710</name>
</gene>
<feature type="signal peptide" evidence="4">
    <location>
        <begin position="1"/>
        <end position="21"/>
    </location>
</feature>
<dbReference type="GeneID" id="82526809"/>
<evidence type="ECO:0000256" key="3">
    <source>
        <dbReference type="PROSITE-ProRule" id="PRU00339"/>
    </source>
</evidence>
<feature type="repeat" description="TPR" evidence="3">
    <location>
        <begin position="430"/>
        <end position="463"/>
    </location>
</feature>
<protein>
    <submittedName>
        <fullName evidence="5">Tetratricopeptide repeat protein</fullName>
    </submittedName>
</protein>
<feature type="repeat" description="TPR" evidence="3">
    <location>
        <begin position="391"/>
        <end position="424"/>
    </location>
</feature>
<evidence type="ECO:0000313" key="5">
    <source>
        <dbReference type="EMBL" id="PWB01062.1"/>
    </source>
</evidence>
<dbReference type="EMBL" id="PUEC01000026">
    <property type="protein sequence ID" value="PWB01062.1"/>
    <property type="molecule type" value="Genomic_DNA"/>
</dbReference>
<organism evidence="5 6">
    <name type="scientific">Duncaniella muris</name>
    <dbReference type="NCBI Taxonomy" id="2094150"/>
    <lineage>
        <taxon>Bacteria</taxon>
        <taxon>Pseudomonadati</taxon>
        <taxon>Bacteroidota</taxon>
        <taxon>Bacteroidia</taxon>
        <taxon>Bacteroidales</taxon>
        <taxon>Muribaculaceae</taxon>
        <taxon>Duncaniella</taxon>
    </lineage>
</organism>
<dbReference type="PROSITE" id="PS50005">
    <property type="entry name" value="TPR"/>
    <property type="match status" value="5"/>
</dbReference>
<feature type="repeat" description="TPR" evidence="3">
    <location>
        <begin position="534"/>
        <end position="567"/>
    </location>
</feature>
<proteinExistence type="predicted"/>
<dbReference type="AlphaFoldDB" id="A0A2V1IJJ1"/>
<evidence type="ECO:0000256" key="4">
    <source>
        <dbReference type="SAM" id="SignalP"/>
    </source>
</evidence>
<dbReference type="Proteomes" id="UP000244905">
    <property type="component" value="Unassembled WGS sequence"/>
</dbReference>
<evidence type="ECO:0000256" key="1">
    <source>
        <dbReference type="ARBA" id="ARBA00022737"/>
    </source>
</evidence>
<comment type="caution">
    <text evidence="5">The sequence shown here is derived from an EMBL/GenBank/DDBJ whole genome shotgun (WGS) entry which is preliminary data.</text>
</comment>
<dbReference type="PANTHER" id="PTHR45586:SF1">
    <property type="entry name" value="LIPOPOLYSACCHARIDE ASSEMBLY PROTEIN B"/>
    <property type="match status" value="1"/>
</dbReference>
<dbReference type="RefSeq" id="WP_107032939.1">
    <property type="nucleotide sequence ID" value="NZ_PUEC01000026.1"/>
</dbReference>
<dbReference type="InterPro" id="IPR051012">
    <property type="entry name" value="CellSynth/LPSAsmb/PSIAsmb"/>
</dbReference>
<keyword evidence="6" id="KW-1185">Reference proteome</keyword>
<feature type="chain" id="PRO_5016076724" evidence="4">
    <location>
        <begin position="22"/>
        <end position="582"/>
    </location>
</feature>
<dbReference type="InterPro" id="IPR011990">
    <property type="entry name" value="TPR-like_helical_dom_sf"/>
</dbReference>
<keyword evidence="1" id="KW-0677">Repeat</keyword>
<name>A0A2V1IJJ1_9BACT</name>
<dbReference type="Pfam" id="PF07719">
    <property type="entry name" value="TPR_2"/>
    <property type="match status" value="1"/>
</dbReference>